<proteinExistence type="predicted"/>
<gene>
    <name evidence="1" type="ORF">UNLARM2_0874</name>
</gene>
<evidence type="ECO:0000313" key="2">
    <source>
        <dbReference type="Proteomes" id="UP000332487"/>
    </source>
</evidence>
<protein>
    <submittedName>
        <fullName evidence="1">Uncharacterized protein</fullName>
    </submittedName>
</protein>
<sequence length="192" mass="22273">MEVAPDRQNDKKLSEAVKNLERRSKEEFPDRVNQAAEDLVKIFSKRPDAYERFKALASLRLKIKSESKENQGMKVSDFLSGQERILKVELALNDYEANWKISSIEAEEILNQSLDATIGIYEENVFFYPKLERNLAGEKLSDGIYYEDEMYDLQKEKYDLFKNYPGNILTAAVNKIVDEIILANALLRHDEK</sequence>
<reference evidence="1 2" key="2">
    <citation type="journal article" date="2010" name="Proc. Natl. Acad. Sci. U.S.A.">
        <title>Enigmatic, ultrasmall, uncultivated Archaea.</title>
        <authorList>
            <person name="Baker B.J."/>
            <person name="Comolli L.R."/>
            <person name="Dick G.J."/>
            <person name="Hauser L.J."/>
            <person name="Hyatt D."/>
            <person name="Dill B.D."/>
            <person name="Land M.L."/>
            <person name="Verberkmoes N.C."/>
            <person name="Hettich R.L."/>
            <person name="Banfield J.F."/>
        </authorList>
    </citation>
    <scope>NUCLEOTIDE SEQUENCE [LARGE SCALE GENOMIC DNA]</scope>
    <source>
        <strain evidence="1">ARMAN-2</strain>
    </source>
</reference>
<dbReference type="AlphaFoldDB" id="C7DII6"/>
<evidence type="ECO:0000313" key="1">
    <source>
        <dbReference type="EMBL" id="EET89760.1"/>
    </source>
</evidence>
<accession>C7DII6</accession>
<name>C7DII6_MICA2</name>
<reference evidence="1 2" key="1">
    <citation type="journal article" date="2009" name="Genome Biol.">
        <title>Community-wide analysis of microbial genome sequence signatures.</title>
        <authorList>
            <person name="Dick G.J."/>
            <person name="Andersson A.F."/>
            <person name="Baker B.J."/>
            <person name="Simmons S.L."/>
            <person name="Thomas B.C."/>
            <person name="Yelton A.P."/>
            <person name="Banfield J.F."/>
        </authorList>
    </citation>
    <scope>NUCLEOTIDE SEQUENCE [LARGE SCALE GENOMIC DNA]</scope>
    <source>
        <strain evidence="1">ARMAN-2</strain>
    </source>
</reference>
<keyword evidence="2" id="KW-1185">Reference proteome</keyword>
<dbReference type="Proteomes" id="UP000332487">
    <property type="component" value="Unassembled WGS sequence"/>
</dbReference>
<organism evidence="1 2">
    <name type="scientific">Candidatus Micrarchaeum acidiphilum ARMAN-2</name>
    <dbReference type="NCBI Taxonomy" id="425595"/>
    <lineage>
        <taxon>Archaea</taxon>
        <taxon>Candidatus Micrarchaeota</taxon>
        <taxon>Candidatus Micrarchaeia</taxon>
        <taxon>Candidatus Micrarchaeales</taxon>
        <taxon>Candidatus Micrarchaeaceae</taxon>
        <taxon>Candidatus Micrarchaeum</taxon>
    </lineage>
</organism>
<dbReference type="EMBL" id="GG697241">
    <property type="protein sequence ID" value="EET89760.1"/>
    <property type="molecule type" value="Genomic_DNA"/>
</dbReference>